<gene>
    <name evidence="2" type="ORF">DNFV4_03405</name>
</gene>
<dbReference type="Proteomes" id="UP001179121">
    <property type="component" value="Chromosome"/>
</dbReference>
<keyword evidence="3" id="KW-1185">Reference proteome</keyword>
<dbReference type="KEGG" id="nti:DNFV4_03405"/>
<dbReference type="Gene3D" id="2.40.10.220">
    <property type="entry name" value="predicted glycosyltransferase like domains"/>
    <property type="match status" value="1"/>
</dbReference>
<proteinExistence type="predicted"/>
<organism evidence="2 3">
    <name type="scientific">Nitrospira tepida</name>
    <dbReference type="NCBI Taxonomy" id="2973512"/>
    <lineage>
        <taxon>Bacteria</taxon>
        <taxon>Pseudomonadati</taxon>
        <taxon>Nitrospirota</taxon>
        <taxon>Nitrospiria</taxon>
        <taxon>Nitrospirales</taxon>
        <taxon>Nitrospiraceae</taxon>
        <taxon>Nitrospira</taxon>
    </lineage>
</organism>
<evidence type="ECO:0000259" key="1">
    <source>
        <dbReference type="Pfam" id="PF07238"/>
    </source>
</evidence>
<dbReference type="EMBL" id="OX365700">
    <property type="protein sequence ID" value="CAI4032975.1"/>
    <property type="molecule type" value="Genomic_DNA"/>
</dbReference>
<sequence>MSSPLTDAGEFDRRGWQRIDDRLLLEYRLLGQPSACTVSGTDTRSVTAIHDFVSAPTDRLLNHISPDDPQALLIPWLMKIDWALALLIGALAQTVPGGLPLPKMTPVNISATGISFPTGQRFHEGDHIEVKLILPPFFPIVAVAEVSRVTEAGASEGNEYFIGARFLDISADHQEHLIRHILHVQAEQQRGRQRAAGLSHA</sequence>
<dbReference type="AlphaFoldDB" id="A0AA86N1S7"/>
<dbReference type="GO" id="GO:0035438">
    <property type="term" value="F:cyclic-di-GMP binding"/>
    <property type="evidence" value="ECO:0007669"/>
    <property type="project" value="InterPro"/>
</dbReference>
<feature type="domain" description="PilZ" evidence="1">
    <location>
        <begin position="101"/>
        <end position="181"/>
    </location>
</feature>
<dbReference type="RefSeq" id="WP_289269785.1">
    <property type="nucleotide sequence ID" value="NZ_OX365700.1"/>
</dbReference>
<name>A0AA86N1S7_9BACT</name>
<evidence type="ECO:0000313" key="3">
    <source>
        <dbReference type="Proteomes" id="UP001179121"/>
    </source>
</evidence>
<protein>
    <submittedName>
        <fullName evidence="2">PilZ domain-containing protein</fullName>
    </submittedName>
</protein>
<accession>A0AA86N1S7</accession>
<evidence type="ECO:0000313" key="2">
    <source>
        <dbReference type="EMBL" id="CAI4032975.1"/>
    </source>
</evidence>
<reference evidence="2" key="1">
    <citation type="submission" date="2022-10" db="EMBL/GenBank/DDBJ databases">
        <authorList>
            <person name="Koch H."/>
        </authorList>
    </citation>
    <scope>NUCLEOTIDE SEQUENCE</scope>
    <source>
        <strain evidence="2">DNF</strain>
    </source>
</reference>
<dbReference type="InterPro" id="IPR009875">
    <property type="entry name" value="PilZ_domain"/>
</dbReference>
<dbReference type="Pfam" id="PF07238">
    <property type="entry name" value="PilZ"/>
    <property type="match status" value="1"/>
</dbReference>
<dbReference type="SUPFAM" id="SSF141371">
    <property type="entry name" value="PilZ domain-like"/>
    <property type="match status" value="1"/>
</dbReference>